<accession>A0AB34R1Q1</accession>
<name>A0AB34R1Q1_BACPU</name>
<dbReference type="AlphaFoldDB" id="A0AB34R1Q1"/>
<sequence length="37" mass="4461">MKALDAGLASFFQHVVLNDWLAQKDFIKNFNKKRRYF</sequence>
<gene>
    <name evidence="1" type="ORF">B4127_3461</name>
</gene>
<dbReference type="Proteomes" id="UP000031978">
    <property type="component" value="Unassembled WGS sequence"/>
</dbReference>
<organism evidence="1 2">
    <name type="scientific">Bacillus pumilus</name>
    <name type="common">Bacillus mesentericus</name>
    <dbReference type="NCBI Taxonomy" id="1408"/>
    <lineage>
        <taxon>Bacteria</taxon>
        <taxon>Bacillati</taxon>
        <taxon>Bacillota</taxon>
        <taxon>Bacilli</taxon>
        <taxon>Bacillales</taxon>
        <taxon>Bacillaceae</taxon>
        <taxon>Bacillus</taxon>
    </lineage>
</organism>
<evidence type="ECO:0000313" key="2">
    <source>
        <dbReference type="Proteomes" id="UP000031978"/>
    </source>
</evidence>
<protein>
    <submittedName>
        <fullName evidence="1">Uncharacterized protein</fullName>
    </submittedName>
</protein>
<dbReference type="EMBL" id="JXCL01000002">
    <property type="protein sequence ID" value="KIL25607.1"/>
    <property type="molecule type" value="Genomic_DNA"/>
</dbReference>
<proteinExistence type="predicted"/>
<comment type="caution">
    <text evidence="1">The sequence shown here is derived from an EMBL/GenBank/DDBJ whole genome shotgun (WGS) entry which is preliminary data.</text>
</comment>
<reference evidence="1 2" key="1">
    <citation type="submission" date="2014-12" db="EMBL/GenBank/DDBJ databases">
        <title>Draft Genome Sequences of Five Spore-Forming Food Isolates of Bacillus pumilus.</title>
        <authorList>
            <person name="de Jong A."/>
            <person name="van Heel A.J."/>
            <person name="Montalban-Lopez M."/>
            <person name="Krawczyk A.O."/>
            <person name="Berendsen E.M."/>
            <person name="Wells-Bennik M."/>
            <person name="Kuipers O.P."/>
        </authorList>
    </citation>
    <scope>NUCLEOTIDE SEQUENCE [LARGE SCALE GENOMIC DNA]</scope>
    <source>
        <strain evidence="1 2">B4127</strain>
    </source>
</reference>
<evidence type="ECO:0000313" key="1">
    <source>
        <dbReference type="EMBL" id="KIL25607.1"/>
    </source>
</evidence>